<dbReference type="HOGENOM" id="CLU_1685703_0_0_3"/>
<reference evidence="1 2" key="1">
    <citation type="journal article" date="2003" name="Nature">
        <title>The genome of a motile marine Synechococcus.</title>
        <authorList>
            <person name="Palenik B."/>
            <person name="Brahamsha B."/>
            <person name="Larimer F."/>
            <person name="Land M."/>
            <person name="Hauser L."/>
            <person name="Chain P."/>
            <person name="Lamerdin J."/>
            <person name="Regala W."/>
            <person name="Allen E.A."/>
            <person name="McCarren J."/>
            <person name="Paulsen I."/>
            <person name="Dufresne A."/>
            <person name="Partensky F."/>
            <person name="Webb E."/>
            <person name="Waterbury J."/>
        </authorList>
    </citation>
    <scope>NUCLEOTIDE SEQUENCE [LARGE SCALE GENOMIC DNA]</scope>
    <source>
        <strain evidence="1 2">WH8102</strain>
    </source>
</reference>
<dbReference type="AlphaFoldDB" id="Q7U3L6"/>
<dbReference type="Proteomes" id="UP000001422">
    <property type="component" value="Chromosome"/>
</dbReference>
<evidence type="ECO:0000313" key="1">
    <source>
        <dbReference type="EMBL" id="CAE08930.1"/>
    </source>
</evidence>
<sequence>MPHCCSWLWLTTADWSRHCLTDPLTDNGWLIPDPRHNCSPRAWPIRIERLTGWIFHSYAPMTRKVTRKQKARGKQSIVNGHSVVIRVPHGELSATEIEANLRRLVADKHPYMLWNFTKFPRYVQVIAQCMGIRQERFPCCYGPQMPHSISKSVKAT</sequence>
<accession>Q7U3L6</accession>
<evidence type="ECO:0000313" key="2">
    <source>
        <dbReference type="Proteomes" id="UP000001422"/>
    </source>
</evidence>
<dbReference type="STRING" id="84588.SYNW2415"/>
<gene>
    <name evidence="1" type="ordered locus">SYNW2415</name>
</gene>
<dbReference type="KEGG" id="syw:SYNW2415"/>
<keyword evidence="2" id="KW-1185">Reference proteome</keyword>
<name>Q7U3L6_PARMW</name>
<protein>
    <submittedName>
        <fullName evidence="1">Uncharacterized protein</fullName>
    </submittedName>
</protein>
<proteinExistence type="predicted"/>
<organism evidence="1 2">
    <name type="scientific">Parasynechococcus marenigrum (strain WH8102)</name>
    <dbReference type="NCBI Taxonomy" id="84588"/>
    <lineage>
        <taxon>Bacteria</taxon>
        <taxon>Bacillati</taxon>
        <taxon>Cyanobacteriota</taxon>
        <taxon>Cyanophyceae</taxon>
        <taxon>Synechococcales</taxon>
        <taxon>Prochlorococcaceae</taxon>
        <taxon>Parasynechococcus</taxon>
        <taxon>Parasynechococcus marenigrum</taxon>
    </lineage>
</organism>
<dbReference type="EMBL" id="BX569695">
    <property type="protein sequence ID" value="CAE08930.1"/>
    <property type="molecule type" value="Genomic_DNA"/>
</dbReference>